<dbReference type="Proteomes" id="UP000307380">
    <property type="component" value="Unassembled WGS sequence"/>
</dbReference>
<keyword evidence="6" id="KW-0328">Glycosyltransferase</keyword>
<organism evidence="13 14">
    <name type="scientific">Orlajensenia flava</name>
    <dbReference type="NCBI Taxonomy" id="2565934"/>
    <lineage>
        <taxon>Bacteria</taxon>
        <taxon>Bacillati</taxon>
        <taxon>Actinomycetota</taxon>
        <taxon>Actinomycetes</taxon>
        <taxon>Micrococcales</taxon>
        <taxon>Microbacteriaceae</taxon>
        <taxon>Orlajensenia</taxon>
    </lineage>
</organism>
<evidence type="ECO:0000256" key="5">
    <source>
        <dbReference type="ARBA" id="ARBA00022533"/>
    </source>
</evidence>
<dbReference type="PANTHER" id="PTHR42655:SF1">
    <property type="entry name" value="GLYCOGEN PHOSPHORYLASE"/>
    <property type="match status" value="1"/>
</dbReference>
<reference evidence="13 14" key="1">
    <citation type="submission" date="2019-04" db="EMBL/GenBank/DDBJ databases">
        <authorList>
            <person name="Jiang L."/>
        </authorList>
    </citation>
    <scope>NUCLEOTIDE SEQUENCE [LARGE SCALE GENOMIC DNA]</scope>
    <source>
        <strain evidence="13 14">YIM 131861</strain>
    </source>
</reference>
<dbReference type="EMBL" id="SSSN01000003">
    <property type="protein sequence ID" value="THG35006.1"/>
    <property type="molecule type" value="Genomic_DNA"/>
</dbReference>
<dbReference type="GO" id="GO:0030170">
    <property type="term" value="F:pyridoxal phosphate binding"/>
    <property type="evidence" value="ECO:0007669"/>
    <property type="project" value="InterPro"/>
</dbReference>
<dbReference type="InterPro" id="IPR000811">
    <property type="entry name" value="Glyco_trans_35"/>
</dbReference>
<evidence type="ECO:0000313" key="13">
    <source>
        <dbReference type="EMBL" id="THG35006.1"/>
    </source>
</evidence>
<accession>A0A4S4FZ37</accession>
<evidence type="ECO:0000256" key="4">
    <source>
        <dbReference type="ARBA" id="ARBA00012591"/>
    </source>
</evidence>
<evidence type="ECO:0000256" key="2">
    <source>
        <dbReference type="ARBA" id="ARBA00001933"/>
    </source>
</evidence>
<dbReference type="InterPro" id="IPR052182">
    <property type="entry name" value="Glycogen/Maltodextrin_Phosph"/>
</dbReference>
<dbReference type="GO" id="GO:0005975">
    <property type="term" value="P:carbohydrate metabolic process"/>
    <property type="evidence" value="ECO:0007669"/>
    <property type="project" value="InterPro"/>
</dbReference>
<gene>
    <name evidence="13" type="ORF">E6C70_02705</name>
</gene>
<dbReference type="RefSeq" id="WP_136421987.1">
    <property type="nucleotide sequence ID" value="NZ_SSSN01000003.1"/>
</dbReference>
<sequence>MKAIRKFTVRAVLPERLSALEPLAANLRWSWHEPTRRLFERIDPAVWQSVGHDPIALLGEVGRERLDELATDDGYVDEAWRLRDELRSYLDEPRWYQGLEGDKPERIAYFSPEFGIAAALPQYSGGLGILAGDHLKAASDLGVPLVAVGLFYKAGYFSQSISADGWQLESYPTLDPDGLPLSILRNPDRSPVQISLALPGDRTLHARIWQAEVGRVRLLLLDTDIPENTDELRQITDRLYGGGGEHRLLQEILLGIGGVRAVCAWAELTGSSEPQVFHTNEGHAGFLGLERIADLIGEGLLFAEALEVVRAGTVFTTHTPVPAGIDRFDSSLVERYFDTGLLPGVQASDVLALGAETYPGGTAGVFNMAVMGLRLAQRANGVSKLHGRVSRAMFSGLWPGFDVDDVPIGSVTNGVHAPTWTDPLLQDLAERVFGTADTARVDWANYDAVSDFDLWGARSTMRAGLVADARARTARSWRGQNPSGGMPSWIGEILDPDVLTIGFARRVPTYKRLTLMLHDRERLRSLLTDPARPVQIVVAGKSHPADDEGKRLIQELVQFAAEPDVRGRLVFLPDYDIGMAQTLYPGTDVWLNNPLRPLEACGTSGMKAALNGVLNLSILDGWWDEYFDGENGWAIPSSDSSDPEERDRREAEALYDLIEHEIAPRFYDRDQDGLPRRWISSIRHTLAVYSSELSAERMVRQYTEDLYRPAALAEAALSASHFEAGRELAAWRARVVEAWPRVSVSHVESGGVASVPQVGDELHLRAHVELGGLAPEDVSVEAVYGRSGEDGLLVDTAVQALEPTTGSSAAGSATVFTGTVNLARAGGFGYSVRVLPKNALLASPADLGLIAVAH</sequence>
<protein>
    <recommendedName>
        <fullName evidence="4">glycogen phosphorylase</fullName>
        <ecNumber evidence="4">2.4.1.1</ecNumber>
    </recommendedName>
</protein>
<evidence type="ECO:0000256" key="8">
    <source>
        <dbReference type="ARBA" id="ARBA00022898"/>
    </source>
</evidence>
<evidence type="ECO:0000256" key="10">
    <source>
        <dbReference type="ARBA" id="ARBA00025174"/>
    </source>
</evidence>
<evidence type="ECO:0000256" key="7">
    <source>
        <dbReference type="ARBA" id="ARBA00022679"/>
    </source>
</evidence>
<evidence type="ECO:0000256" key="1">
    <source>
        <dbReference type="ARBA" id="ARBA00001275"/>
    </source>
</evidence>
<dbReference type="InterPro" id="IPR024517">
    <property type="entry name" value="Glycogen_phosphorylase_DUF3417"/>
</dbReference>
<comment type="similarity">
    <text evidence="3">Belongs to the glycogen phosphorylase family.</text>
</comment>
<dbReference type="Gene3D" id="3.40.50.2000">
    <property type="entry name" value="Glycogen Phosphorylase B"/>
    <property type="match status" value="3"/>
</dbReference>
<keyword evidence="14" id="KW-1185">Reference proteome</keyword>
<dbReference type="AlphaFoldDB" id="A0A4S4FZ37"/>
<feature type="modified residue" description="N6-(pyridoxal phosphate)lysine" evidence="11">
    <location>
        <position position="607"/>
    </location>
</feature>
<evidence type="ECO:0000256" key="6">
    <source>
        <dbReference type="ARBA" id="ARBA00022676"/>
    </source>
</evidence>
<dbReference type="PANTHER" id="PTHR42655">
    <property type="entry name" value="GLYCOGEN PHOSPHORYLASE"/>
    <property type="match status" value="1"/>
</dbReference>
<comment type="function">
    <text evidence="10">Phosphorylase is an important allosteric enzyme in carbohydrate metabolism. Enzymes from different sources differ in their regulatory mechanisms and in their natural substrates. However, all known phosphorylases share catalytic and structural properties.</text>
</comment>
<dbReference type="PIRSF" id="PIRSF000460">
    <property type="entry name" value="Pprylas_GlgP"/>
    <property type="match status" value="1"/>
</dbReference>
<evidence type="ECO:0000259" key="12">
    <source>
        <dbReference type="Pfam" id="PF11897"/>
    </source>
</evidence>
<keyword evidence="7 13" id="KW-0808">Transferase</keyword>
<dbReference type="EC" id="2.4.1.1" evidence="4"/>
<comment type="caution">
    <text evidence="13">The sequence shown here is derived from an EMBL/GenBank/DDBJ whole genome shotgun (WGS) entry which is preliminary data.</text>
</comment>
<keyword evidence="5" id="KW-0021">Allosteric enzyme</keyword>
<proteinExistence type="inferred from homology"/>
<dbReference type="NCBIfam" id="TIGR02094">
    <property type="entry name" value="more_P_ylases"/>
    <property type="match status" value="1"/>
</dbReference>
<dbReference type="GO" id="GO:0008184">
    <property type="term" value="F:glycogen phosphorylase activity"/>
    <property type="evidence" value="ECO:0007669"/>
    <property type="project" value="InterPro"/>
</dbReference>
<keyword evidence="8 11" id="KW-0663">Pyridoxal phosphate</keyword>
<evidence type="ECO:0000256" key="11">
    <source>
        <dbReference type="PIRSR" id="PIRSR000460-1"/>
    </source>
</evidence>
<dbReference type="Pfam" id="PF11897">
    <property type="entry name" value="DUF3417"/>
    <property type="match status" value="1"/>
</dbReference>
<comment type="catalytic activity">
    <reaction evidence="1">
        <text>[(1-&gt;4)-alpha-D-glucosyl](n) + phosphate = [(1-&gt;4)-alpha-D-glucosyl](n-1) + alpha-D-glucose 1-phosphate</text>
        <dbReference type="Rhea" id="RHEA:41732"/>
        <dbReference type="Rhea" id="RHEA-COMP:9584"/>
        <dbReference type="Rhea" id="RHEA-COMP:9586"/>
        <dbReference type="ChEBI" id="CHEBI:15444"/>
        <dbReference type="ChEBI" id="CHEBI:43474"/>
        <dbReference type="ChEBI" id="CHEBI:58601"/>
        <dbReference type="EC" id="2.4.1.1"/>
    </reaction>
</comment>
<name>A0A4S4FZ37_9MICO</name>
<evidence type="ECO:0000313" key="14">
    <source>
        <dbReference type="Proteomes" id="UP000307380"/>
    </source>
</evidence>
<comment type="cofactor">
    <cofactor evidence="2">
        <name>pyridoxal 5'-phosphate</name>
        <dbReference type="ChEBI" id="CHEBI:597326"/>
    </cofactor>
</comment>
<evidence type="ECO:0000256" key="3">
    <source>
        <dbReference type="ARBA" id="ARBA00006047"/>
    </source>
</evidence>
<dbReference type="Pfam" id="PF00343">
    <property type="entry name" value="Phosphorylase"/>
    <property type="match status" value="1"/>
</dbReference>
<dbReference type="InterPro" id="IPR035090">
    <property type="entry name" value="Pyridoxal_P_attach_site"/>
</dbReference>
<dbReference type="InterPro" id="IPR011834">
    <property type="entry name" value="Agluc_phsphrylas"/>
</dbReference>
<dbReference type="OrthoDB" id="9760804at2"/>
<dbReference type="SUPFAM" id="SSF53756">
    <property type="entry name" value="UDP-Glycosyltransferase/glycogen phosphorylase"/>
    <property type="match status" value="1"/>
</dbReference>
<evidence type="ECO:0000256" key="9">
    <source>
        <dbReference type="ARBA" id="ARBA00023277"/>
    </source>
</evidence>
<dbReference type="PROSITE" id="PS00102">
    <property type="entry name" value="PHOSPHORYLASE"/>
    <property type="match status" value="1"/>
</dbReference>
<feature type="domain" description="DUF3417" evidence="12">
    <location>
        <begin position="13"/>
        <end position="120"/>
    </location>
</feature>
<keyword evidence="9" id="KW-0119">Carbohydrate metabolism</keyword>